<dbReference type="PANTHER" id="PTHR30193">
    <property type="entry name" value="ABC TRANSPORTER PERMEASE PROTEIN"/>
    <property type="match status" value="1"/>
</dbReference>
<evidence type="ECO:0000313" key="12">
    <source>
        <dbReference type="Proteomes" id="UP000220611"/>
    </source>
</evidence>
<comment type="similarity">
    <text evidence="7">Belongs to the binding-protein-dependent transport system permease family.</text>
</comment>
<dbReference type="CDD" id="cd06261">
    <property type="entry name" value="TM_PBP2"/>
    <property type="match status" value="1"/>
</dbReference>
<evidence type="ECO:0000313" key="11">
    <source>
        <dbReference type="Proteomes" id="UP000003490"/>
    </source>
</evidence>
<protein>
    <submittedName>
        <fullName evidence="9">ABC transporter, permease protein</fullName>
    </submittedName>
    <submittedName>
        <fullName evidence="10">Sugar ABC transporter permease</fullName>
    </submittedName>
</protein>
<dbReference type="SUPFAM" id="SSF161098">
    <property type="entry name" value="MetI-like"/>
    <property type="match status" value="1"/>
</dbReference>
<dbReference type="OrthoDB" id="367897at2"/>
<keyword evidence="4 7" id="KW-0812">Transmembrane</keyword>
<dbReference type="EMBL" id="NOXF01000020">
    <property type="protein sequence ID" value="PEQ23314.1"/>
    <property type="molecule type" value="Genomic_DNA"/>
</dbReference>
<evidence type="ECO:0000313" key="10">
    <source>
        <dbReference type="EMBL" id="PEQ23314.1"/>
    </source>
</evidence>
<dbReference type="HOGENOM" id="CLU_016047_0_1_9"/>
<evidence type="ECO:0000256" key="1">
    <source>
        <dbReference type="ARBA" id="ARBA00004651"/>
    </source>
</evidence>
<dbReference type="PANTHER" id="PTHR30193:SF37">
    <property type="entry name" value="INNER MEMBRANE ABC TRANSPORTER PERMEASE PROTEIN YCJO"/>
    <property type="match status" value="1"/>
</dbReference>
<gene>
    <name evidence="10" type="ORF">CH238_14530</name>
    <name evidence="9" type="ORF">CLOLEP_00872</name>
</gene>
<evidence type="ECO:0000256" key="7">
    <source>
        <dbReference type="RuleBase" id="RU363032"/>
    </source>
</evidence>
<evidence type="ECO:0000256" key="6">
    <source>
        <dbReference type="ARBA" id="ARBA00023136"/>
    </source>
</evidence>
<feature type="transmembrane region" description="Helical" evidence="7">
    <location>
        <begin position="220"/>
        <end position="241"/>
    </location>
</feature>
<feature type="transmembrane region" description="Helical" evidence="7">
    <location>
        <begin position="70"/>
        <end position="96"/>
    </location>
</feature>
<evidence type="ECO:0000259" key="8">
    <source>
        <dbReference type="PROSITE" id="PS50928"/>
    </source>
</evidence>
<evidence type="ECO:0000256" key="4">
    <source>
        <dbReference type="ARBA" id="ARBA00022692"/>
    </source>
</evidence>
<dbReference type="eggNOG" id="COG1175">
    <property type="taxonomic scope" value="Bacteria"/>
</dbReference>
<feature type="transmembrane region" description="Helical" evidence="7">
    <location>
        <begin position="261"/>
        <end position="284"/>
    </location>
</feature>
<comment type="subcellular location">
    <subcellularLocation>
        <location evidence="1 7">Cell membrane</location>
        <topology evidence="1 7">Multi-pass membrane protein</topology>
    </subcellularLocation>
</comment>
<dbReference type="InterPro" id="IPR051393">
    <property type="entry name" value="ABC_transporter_permease"/>
</dbReference>
<dbReference type="GO" id="GO:0055085">
    <property type="term" value="P:transmembrane transport"/>
    <property type="evidence" value="ECO:0007669"/>
    <property type="project" value="InterPro"/>
</dbReference>
<evidence type="ECO:0000256" key="5">
    <source>
        <dbReference type="ARBA" id="ARBA00022989"/>
    </source>
</evidence>
<keyword evidence="6 7" id="KW-0472">Membrane</keyword>
<dbReference type="Proteomes" id="UP000220611">
    <property type="component" value="Unassembled WGS sequence"/>
</dbReference>
<feature type="transmembrane region" description="Helical" evidence="7">
    <location>
        <begin position="108"/>
        <end position="128"/>
    </location>
</feature>
<dbReference type="AlphaFoldDB" id="A7VQP2"/>
<dbReference type="PROSITE" id="PS50928">
    <property type="entry name" value="ABC_TM1"/>
    <property type="match status" value="1"/>
</dbReference>
<evidence type="ECO:0000256" key="2">
    <source>
        <dbReference type="ARBA" id="ARBA00022448"/>
    </source>
</evidence>
<dbReference type="GO" id="GO:0005886">
    <property type="term" value="C:plasma membrane"/>
    <property type="evidence" value="ECO:0007669"/>
    <property type="project" value="UniProtKB-SubCell"/>
</dbReference>
<dbReference type="Gene3D" id="1.10.3720.10">
    <property type="entry name" value="MetI-like"/>
    <property type="match status" value="1"/>
</dbReference>
<feature type="transmembrane region" description="Helical" evidence="7">
    <location>
        <begin position="158"/>
        <end position="180"/>
    </location>
</feature>
<keyword evidence="2 7" id="KW-0813">Transport</keyword>
<feature type="transmembrane region" description="Helical" evidence="7">
    <location>
        <begin position="12"/>
        <end position="37"/>
    </location>
</feature>
<reference evidence="9 11" key="1">
    <citation type="submission" date="2007-08" db="EMBL/GenBank/DDBJ databases">
        <title>Draft genome sequence of Clostridium leptum (DSM 753).</title>
        <authorList>
            <person name="Sudarsanam P."/>
            <person name="Ley R."/>
            <person name="Guruge J."/>
            <person name="Turnbaugh P.J."/>
            <person name="Mahowald M."/>
            <person name="Liep D."/>
            <person name="Gordon J."/>
        </authorList>
    </citation>
    <scope>NUCLEOTIDE SEQUENCE [LARGE SCALE GENOMIC DNA]</scope>
    <source>
        <strain evidence="9 11">DSM 753</strain>
    </source>
</reference>
<reference evidence="10 12" key="3">
    <citation type="submission" date="2017-07" db="EMBL/GenBank/DDBJ databases">
        <title>Prevalence of linear plasmids in Cutibacterium (Propionibacterium) acnes isolates obtained from prostatic tissue.</title>
        <authorList>
            <person name="Davidsson S."/>
            <person name="Carlsson J."/>
            <person name="Molling P."/>
            <person name="Andren O."/>
            <person name="Andersson S.-O."/>
            <person name="Brzuszkiewicz E."/>
            <person name="Poehlein A."/>
            <person name="Al-Zeer M."/>
            <person name="Brinkmann V."/>
            <person name="Scavenius C."/>
            <person name="Nazipi S."/>
            <person name="Soderquist B."/>
            <person name="Bruggemann H."/>
        </authorList>
    </citation>
    <scope>NUCLEOTIDE SEQUENCE [LARGE SCALE GENOMIC DNA]</scope>
    <source>
        <strain evidence="10 12">DSM 753</strain>
    </source>
</reference>
<dbReference type="InterPro" id="IPR000515">
    <property type="entry name" value="MetI-like"/>
</dbReference>
<dbReference type="Proteomes" id="UP000003490">
    <property type="component" value="Unassembled WGS sequence"/>
</dbReference>
<keyword evidence="12" id="KW-1185">Reference proteome</keyword>
<dbReference type="Pfam" id="PF00528">
    <property type="entry name" value="BPD_transp_1"/>
    <property type="match status" value="1"/>
</dbReference>
<reference evidence="9 11" key="2">
    <citation type="submission" date="2007-08" db="EMBL/GenBank/DDBJ databases">
        <authorList>
            <person name="Fulton L."/>
            <person name="Clifton S."/>
            <person name="Fulton B."/>
            <person name="Xu J."/>
            <person name="Minx P."/>
            <person name="Pepin K.H."/>
            <person name="Johnson M."/>
            <person name="Thiruvilangam P."/>
            <person name="Bhonagiri V."/>
            <person name="Nash W.E."/>
            <person name="Wang C."/>
            <person name="Mardis E.R."/>
            <person name="Wilson R.K."/>
        </authorList>
    </citation>
    <scope>NUCLEOTIDE SEQUENCE [LARGE SCALE GENOMIC DNA]</scope>
    <source>
        <strain evidence="9 11">DSM 753</strain>
    </source>
</reference>
<comment type="caution">
    <text evidence="9">The sequence shown here is derived from an EMBL/GenBank/DDBJ whole genome shotgun (WGS) entry which is preliminary data.</text>
</comment>
<organism evidence="9 11">
    <name type="scientific">[Clostridium] leptum DSM 753</name>
    <dbReference type="NCBI Taxonomy" id="428125"/>
    <lineage>
        <taxon>Bacteria</taxon>
        <taxon>Bacillati</taxon>
        <taxon>Bacillota</taxon>
        <taxon>Clostridia</taxon>
        <taxon>Eubacteriales</taxon>
        <taxon>Oscillospiraceae</taxon>
        <taxon>Oscillospiraceae incertae sedis</taxon>
    </lineage>
</organism>
<dbReference type="InterPro" id="IPR035906">
    <property type="entry name" value="MetI-like_sf"/>
</dbReference>
<accession>A7VQP2</accession>
<name>A7VQP2_9FIRM</name>
<sequence>MKALGSKISNNLHRLMFLPATILFVVFFIVPLCQGIGVSLTDWNGFSEERNFIGLDNFIRFFSDKRAMNAIGVTLLFGLVSPLLLNVFGLLLALLFDSKIKGKVFARTAVYMPSIISPLIMGYLWTLILSPSTGVLDKSLEQLGVNGSFDWMGDPKKAIWLIIIVNVWQFVGGPMMIYLAGLQSVPMDLYESAKIDGANTWQSFKNVTWPLLYPSARINIFTNIIGSMAVFDIIMAITGGGPGYATESLSIYIYRQSFNGFAGYATAVAIIMFILIVIPIAVSLRWMRSKEIEM</sequence>
<keyword evidence="3" id="KW-1003">Cell membrane</keyword>
<feature type="domain" description="ABC transmembrane type-1" evidence="8">
    <location>
        <begin position="71"/>
        <end position="283"/>
    </location>
</feature>
<keyword evidence="5 7" id="KW-1133">Transmembrane helix</keyword>
<proteinExistence type="inferred from homology"/>
<dbReference type="EMBL" id="ABCB02000016">
    <property type="protein sequence ID" value="EDO62014.1"/>
    <property type="molecule type" value="Genomic_DNA"/>
</dbReference>
<evidence type="ECO:0000256" key="3">
    <source>
        <dbReference type="ARBA" id="ARBA00022475"/>
    </source>
</evidence>
<evidence type="ECO:0000313" key="9">
    <source>
        <dbReference type="EMBL" id="EDO62014.1"/>
    </source>
</evidence>